<keyword evidence="3" id="KW-1185">Reference proteome</keyword>
<dbReference type="AlphaFoldDB" id="A0A9P8UHK0"/>
<gene>
    <name evidence="2" type="ORF">BKA67DRAFT_624372</name>
</gene>
<protein>
    <submittedName>
        <fullName evidence="2">Uncharacterized protein</fullName>
    </submittedName>
</protein>
<evidence type="ECO:0000313" key="3">
    <source>
        <dbReference type="Proteomes" id="UP000758603"/>
    </source>
</evidence>
<reference evidence="2" key="1">
    <citation type="journal article" date="2021" name="Nat. Commun.">
        <title>Genetic determinants of endophytism in the Arabidopsis root mycobiome.</title>
        <authorList>
            <person name="Mesny F."/>
            <person name="Miyauchi S."/>
            <person name="Thiergart T."/>
            <person name="Pickel B."/>
            <person name="Atanasova L."/>
            <person name="Karlsson M."/>
            <person name="Huettel B."/>
            <person name="Barry K.W."/>
            <person name="Haridas S."/>
            <person name="Chen C."/>
            <person name="Bauer D."/>
            <person name="Andreopoulos W."/>
            <person name="Pangilinan J."/>
            <person name="LaButti K."/>
            <person name="Riley R."/>
            <person name="Lipzen A."/>
            <person name="Clum A."/>
            <person name="Drula E."/>
            <person name="Henrissat B."/>
            <person name="Kohler A."/>
            <person name="Grigoriev I.V."/>
            <person name="Martin F.M."/>
            <person name="Hacquard S."/>
        </authorList>
    </citation>
    <scope>NUCLEOTIDE SEQUENCE</scope>
    <source>
        <strain evidence="2">MPI-SDFR-AT-0073</strain>
    </source>
</reference>
<sequence length="245" mass="26749">MSNQKGTLATIVLITGAERGIGFEVARKLSSPSLYKDYHVIIGSLRADDGIKATAILGEEDASRSLSCVQIDVTSDESIKTAIDNIQQEFGRIDVLINNAGVLLDGLETTDISRQLLEKTFSVNLFGAAAVTEAVIPLLERSWSPCPRIVFMSSRVGSLSVKSNATDRSSMRYFPMYRSSKCALNMVMLHYSSLFRDKGWKVNSCDPGLTATALAGDQMNMGTVEGKYSRKSRCPFLAIEMKEIG</sequence>
<dbReference type="GO" id="GO:0019748">
    <property type="term" value="P:secondary metabolic process"/>
    <property type="evidence" value="ECO:0007669"/>
    <property type="project" value="TreeGrafter"/>
</dbReference>
<dbReference type="GO" id="GO:0005737">
    <property type="term" value="C:cytoplasm"/>
    <property type="evidence" value="ECO:0007669"/>
    <property type="project" value="TreeGrafter"/>
</dbReference>
<dbReference type="GeneID" id="70134413"/>
<comment type="similarity">
    <text evidence="1">Belongs to the short-chain dehydrogenases/reductases (SDR) family.</text>
</comment>
<dbReference type="InterPro" id="IPR002347">
    <property type="entry name" value="SDR_fam"/>
</dbReference>
<dbReference type="Pfam" id="PF00106">
    <property type="entry name" value="adh_short"/>
    <property type="match status" value="1"/>
</dbReference>
<dbReference type="PRINTS" id="PR00081">
    <property type="entry name" value="GDHRDH"/>
</dbReference>
<dbReference type="InterPro" id="IPR036291">
    <property type="entry name" value="NAD(P)-bd_dom_sf"/>
</dbReference>
<dbReference type="Proteomes" id="UP000758603">
    <property type="component" value="Unassembled WGS sequence"/>
</dbReference>
<dbReference type="GO" id="GO:0016491">
    <property type="term" value="F:oxidoreductase activity"/>
    <property type="evidence" value="ECO:0007669"/>
    <property type="project" value="TreeGrafter"/>
</dbReference>
<dbReference type="PANTHER" id="PTHR43544">
    <property type="entry name" value="SHORT-CHAIN DEHYDROGENASE/REDUCTASE"/>
    <property type="match status" value="1"/>
</dbReference>
<evidence type="ECO:0000256" key="1">
    <source>
        <dbReference type="ARBA" id="ARBA00006484"/>
    </source>
</evidence>
<proteinExistence type="inferred from homology"/>
<dbReference type="InterPro" id="IPR051468">
    <property type="entry name" value="Fungal_SecMetab_SDRs"/>
</dbReference>
<accession>A0A9P8UHK0</accession>
<organism evidence="2 3">
    <name type="scientific">Truncatella angustata</name>
    <dbReference type="NCBI Taxonomy" id="152316"/>
    <lineage>
        <taxon>Eukaryota</taxon>
        <taxon>Fungi</taxon>
        <taxon>Dikarya</taxon>
        <taxon>Ascomycota</taxon>
        <taxon>Pezizomycotina</taxon>
        <taxon>Sordariomycetes</taxon>
        <taxon>Xylariomycetidae</taxon>
        <taxon>Amphisphaeriales</taxon>
        <taxon>Sporocadaceae</taxon>
        <taxon>Truncatella</taxon>
    </lineage>
</organism>
<dbReference type="EMBL" id="JAGPXC010000005">
    <property type="protein sequence ID" value="KAH6652493.1"/>
    <property type="molecule type" value="Genomic_DNA"/>
</dbReference>
<dbReference type="RefSeq" id="XP_045956770.1">
    <property type="nucleotide sequence ID" value="XM_046105522.1"/>
</dbReference>
<dbReference type="Gene3D" id="3.40.50.720">
    <property type="entry name" value="NAD(P)-binding Rossmann-like Domain"/>
    <property type="match status" value="1"/>
</dbReference>
<dbReference type="OrthoDB" id="1933717at2759"/>
<evidence type="ECO:0000313" key="2">
    <source>
        <dbReference type="EMBL" id="KAH6652493.1"/>
    </source>
</evidence>
<dbReference type="SUPFAM" id="SSF51735">
    <property type="entry name" value="NAD(P)-binding Rossmann-fold domains"/>
    <property type="match status" value="1"/>
</dbReference>
<dbReference type="PANTHER" id="PTHR43544:SF32">
    <property type="entry name" value="CHAIN DEHYDROGENASE, PUTATIVE (AFU_ORTHOLOGUE AFUA_5G01530)-RELATED"/>
    <property type="match status" value="1"/>
</dbReference>
<name>A0A9P8UHK0_9PEZI</name>
<comment type="caution">
    <text evidence="2">The sequence shown here is derived from an EMBL/GenBank/DDBJ whole genome shotgun (WGS) entry which is preliminary data.</text>
</comment>